<keyword evidence="4" id="KW-1185">Reference proteome</keyword>
<dbReference type="EMBL" id="ML210146">
    <property type="protein sequence ID" value="TFK30920.1"/>
    <property type="molecule type" value="Genomic_DNA"/>
</dbReference>
<reference evidence="3 4" key="1">
    <citation type="journal article" date="2019" name="Nat. Ecol. Evol.">
        <title>Megaphylogeny resolves global patterns of mushroom evolution.</title>
        <authorList>
            <person name="Varga T."/>
            <person name="Krizsan K."/>
            <person name="Foldi C."/>
            <person name="Dima B."/>
            <person name="Sanchez-Garcia M."/>
            <person name="Sanchez-Ramirez S."/>
            <person name="Szollosi G.J."/>
            <person name="Szarkandi J.G."/>
            <person name="Papp V."/>
            <person name="Albert L."/>
            <person name="Andreopoulos W."/>
            <person name="Angelini C."/>
            <person name="Antonin V."/>
            <person name="Barry K.W."/>
            <person name="Bougher N.L."/>
            <person name="Buchanan P."/>
            <person name="Buyck B."/>
            <person name="Bense V."/>
            <person name="Catcheside P."/>
            <person name="Chovatia M."/>
            <person name="Cooper J."/>
            <person name="Damon W."/>
            <person name="Desjardin D."/>
            <person name="Finy P."/>
            <person name="Geml J."/>
            <person name="Haridas S."/>
            <person name="Hughes K."/>
            <person name="Justo A."/>
            <person name="Karasinski D."/>
            <person name="Kautmanova I."/>
            <person name="Kiss B."/>
            <person name="Kocsube S."/>
            <person name="Kotiranta H."/>
            <person name="LaButti K.M."/>
            <person name="Lechner B.E."/>
            <person name="Liimatainen K."/>
            <person name="Lipzen A."/>
            <person name="Lukacs Z."/>
            <person name="Mihaltcheva S."/>
            <person name="Morgado L.N."/>
            <person name="Niskanen T."/>
            <person name="Noordeloos M.E."/>
            <person name="Ohm R.A."/>
            <person name="Ortiz-Santana B."/>
            <person name="Ovrebo C."/>
            <person name="Racz N."/>
            <person name="Riley R."/>
            <person name="Savchenko A."/>
            <person name="Shiryaev A."/>
            <person name="Soop K."/>
            <person name="Spirin V."/>
            <person name="Szebenyi C."/>
            <person name="Tomsovsky M."/>
            <person name="Tulloss R.E."/>
            <person name="Uehling J."/>
            <person name="Grigoriev I.V."/>
            <person name="Vagvolgyi C."/>
            <person name="Papp T."/>
            <person name="Martin F.M."/>
            <person name="Miettinen O."/>
            <person name="Hibbett D.S."/>
            <person name="Nagy L.G."/>
        </authorList>
    </citation>
    <scope>NUCLEOTIDE SEQUENCE [LARGE SCALE GENOMIC DNA]</scope>
    <source>
        <strain evidence="3 4">CBS 121175</strain>
    </source>
</reference>
<dbReference type="InterPro" id="IPR041698">
    <property type="entry name" value="Methyltransf_25"/>
</dbReference>
<dbReference type="PANTHER" id="PTHR43591">
    <property type="entry name" value="METHYLTRANSFERASE"/>
    <property type="match status" value="1"/>
</dbReference>
<name>A0A5C3LDR8_COPMA</name>
<dbReference type="PANTHER" id="PTHR43591:SF24">
    <property type="entry name" value="2-METHOXY-6-POLYPRENYL-1,4-BENZOQUINOL METHYLASE, MITOCHONDRIAL"/>
    <property type="match status" value="1"/>
</dbReference>
<proteinExistence type="predicted"/>
<evidence type="ECO:0000313" key="4">
    <source>
        <dbReference type="Proteomes" id="UP000307440"/>
    </source>
</evidence>
<accession>A0A5C3LDR8</accession>
<dbReference type="OrthoDB" id="2013972at2759"/>
<gene>
    <name evidence="3" type="ORF">FA15DRAFT_662987</name>
</gene>
<dbReference type="Pfam" id="PF13649">
    <property type="entry name" value="Methyltransf_25"/>
    <property type="match status" value="1"/>
</dbReference>
<protein>
    <submittedName>
        <fullName evidence="3">S-adenosyl-L-methionine-dependent methyltransferase</fullName>
    </submittedName>
</protein>
<evidence type="ECO:0000256" key="1">
    <source>
        <dbReference type="SAM" id="MobiDB-lite"/>
    </source>
</evidence>
<keyword evidence="3" id="KW-0489">Methyltransferase</keyword>
<dbReference type="SUPFAM" id="SSF53335">
    <property type="entry name" value="S-adenosyl-L-methionine-dependent methyltransferases"/>
    <property type="match status" value="1"/>
</dbReference>
<sequence length="565" mass="64063">MLQPSFPSAVPVKPVYSTGTSSFEGKRHRTKETEFIDKHGHKHHSYDREKAPYPLSYDRSILEMEALDDKLTQHLRGSSSFVNFEEPPSQVLDLGCGTGTWVVDAAKEWKNCEFVGFDLVNIQVSLKLLEPSVANRIEWRHGNFLTTKLPFDDDQFDHIHVRSIAKGVPENKWGVLFEEMNRILAPGGTVEIVEEDFIFPSLPLWFTGALRSRTRKGSVHHATEKAHKRNSTMSNHQLHDHALLESLLKAVFETRFINTTPTALLPSYLTMYFRQVTISPLITFPMPLLAPLLPLPSQVITSYVIEPNSDTLQKRVSTISPATSPPNRPISHSFSSCSSTSVLSTFSQGSTSTFAGKRPRTASASLASHWRTSSTFTNTVVGTDTPSEPPSPTRQSSFKPYIIENSASEVDTSVFPQSLFALDQLNMLSERSLAMHLHRSFQFVLACQEAMWEELKDRIWNRKEELLDLGWEDDEELEELQTRKRFEKLIERFKGDMHIRIALWTSLTGLGWPIPTREPLSKAELIEEERIRESMLKASKFVTPEEIQTSCRSVRVLIGHKTSDP</sequence>
<dbReference type="GO" id="GO:0008168">
    <property type="term" value="F:methyltransferase activity"/>
    <property type="evidence" value="ECO:0007669"/>
    <property type="project" value="UniProtKB-KW"/>
</dbReference>
<keyword evidence="3" id="KW-0808">Transferase</keyword>
<dbReference type="GO" id="GO:0032259">
    <property type="term" value="P:methylation"/>
    <property type="evidence" value="ECO:0007669"/>
    <property type="project" value="UniProtKB-KW"/>
</dbReference>
<dbReference type="InterPro" id="IPR029063">
    <property type="entry name" value="SAM-dependent_MTases_sf"/>
</dbReference>
<evidence type="ECO:0000313" key="3">
    <source>
        <dbReference type="EMBL" id="TFK30920.1"/>
    </source>
</evidence>
<feature type="region of interest" description="Disordered" evidence="1">
    <location>
        <begin position="377"/>
        <end position="397"/>
    </location>
</feature>
<feature type="compositionally biased region" description="Polar residues" evidence="1">
    <location>
        <begin position="377"/>
        <end position="386"/>
    </location>
</feature>
<dbReference type="AlphaFoldDB" id="A0A5C3LDR8"/>
<organism evidence="3 4">
    <name type="scientific">Coprinopsis marcescibilis</name>
    <name type="common">Agaric fungus</name>
    <name type="synonym">Psathyrella marcescibilis</name>
    <dbReference type="NCBI Taxonomy" id="230819"/>
    <lineage>
        <taxon>Eukaryota</taxon>
        <taxon>Fungi</taxon>
        <taxon>Dikarya</taxon>
        <taxon>Basidiomycota</taxon>
        <taxon>Agaricomycotina</taxon>
        <taxon>Agaricomycetes</taxon>
        <taxon>Agaricomycetidae</taxon>
        <taxon>Agaricales</taxon>
        <taxon>Agaricineae</taxon>
        <taxon>Psathyrellaceae</taxon>
        <taxon>Coprinopsis</taxon>
    </lineage>
</organism>
<dbReference type="Proteomes" id="UP000307440">
    <property type="component" value="Unassembled WGS sequence"/>
</dbReference>
<dbReference type="CDD" id="cd02440">
    <property type="entry name" value="AdoMet_MTases"/>
    <property type="match status" value="1"/>
</dbReference>
<feature type="domain" description="Methyltransferase" evidence="2">
    <location>
        <begin position="91"/>
        <end position="188"/>
    </location>
</feature>
<evidence type="ECO:0000259" key="2">
    <source>
        <dbReference type="Pfam" id="PF13649"/>
    </source>
</evidence>
<dbReference type="STRING" id="230819.A0A5C3LDR8"/>
<dbReference type="Gene3D" id="3.40.50.150">
    <property type="entry name" value="Vaccinia Virus protein VP39"/>
    <property type="match status" value="1"/>
</dbReference>